<dbReference type="InParanoid" id="A0A0D0E066"/>
<name>A0A0D0E066_9AGAM</name>
<dbReference type="GO" id="GO:0005737">
    <property type="term" value="C:cytoplasm"/>
    <property type="evidence" value="ECO:0007669"/>
    <property type="project" value="TreeGrafter"/>
</dbReference>
<reference evidence="5 6" key="1">
    <citation type="submission" date="2014-04" db="EMBL/GenBank/DDBJ databases">
        <authorList>
            <consortium name="DOE Joint Genome Institute"/>
            <person name="Kuo A."/>
            <person name="Kohler A."/>
            <person name="Jargeat P."/>
            <person name="Nagy L.G."/>
            <person name="Floudas D."/>
            <person name="Copeland A."/>
            <person name="Barry K.W."/>
            <person name="Cichocki N."/>
            <person name="Veneault-Fourrey C."/>
            <person name="LaButti K."/>
            <person name="Lindquist E.A."/>
            <person name="Lipzen A."/>
            <person name="Lundell T."/>
            <person name="Morin E."/>
            <person name="Murat C."/>
            <person name="Sun H."/>
            <person name="Tunlid A."/>
            <person name="Henrissat B."/>
            <person name="Grigoriev I.V."/>
            <person name="Hibbett D.S."/>
            <person name="Martin F."/>
            <person name="Nordberg H.P."/>
            <person name="Cantor M.N."/>
            <person name="Hua S.X."/>
        </authorList>
    </citation>
    <scope>NUCLEOTIDE SEQUENCE [LARGE SCALE GENOMIC DNA]</scope>
    <source>
        <strain evidence="5 6">Ve08.2h10</strain>
    </source>
</reference>
<dbReference type="InterPro" id="IPR038286">
    <property type="entry name" value="IPK_sf"/>
</dbReference>
<dbReference type="PANTHER" id="PTHR12400:SF108">
    <property type="entry name" value="KINASE"/>
    <property type="match status" value="1"/>
</dbReference>
<dbReference type="STRING" id="930991.A0A0D0E066"/>
<reference evidence="6" key="2">
    <citation type="submission" date="2015-01" db="EMBL/GenBank/DDBJ databases">
        <title>Evolutionary Origins and Diversification of the Mycorrhizal Mutualists.</title>
        <authorList>
            <consortium name="DOE Joint Genome Institute"/>
            <consortium name="Mycorrhizal Genomics Consortium"/>
            <person name="Kohler A."/>
            <person name="Kuo A."/>
            <person name="Nagy L.G."/>
            <person name="Floudas D."/>
            <person name="Copeland A."/>
            <person name="Barry K.W."/>
            <person name="Cichocki N."/>
            <person name="Veneault-Fourrey C."/>
            <person name="LaButti K."/>
            <person name="Lindquist E.A."/>
            <person name="Lipzen A."/>
            <person name="Lundell T."/>
            <person name="Morin E."/>
            <person name="Murat C."/>
            <person name="Riley R."/>
            <person name="Ohm R."/>
            <person name="Sun H."/>
            <person name="Tunlid A."/>
            <person name="Henrissat B."/>
            <person name="Grigoriev I.V."/>
            <person name="Hibbett D.S."/>
            <person name="Martin F."/>
        </authorList>
    </citation>
    <scope>NUCLEOTIDE SEQUENCE [LARGE SCALE GENOMIC DNA]</scope>
    <source>
        <strain evidence="6">Ve08.2h10</strain>
    </source>
</reference>
<evidence type="ECO:0000256" key="3">
    <source>
        <dbReference type="ARBA" id="ARBA00022777"/>
    </source>
</evidence>
<dbReference type="SUPFAM" id="SSF56104">
    <property type="entry name" value="SAICAR synthase-like"/>
    <property type="match status" value="1"/>
</dbReference>
<gene>
    <name evidence="5" type="ORF">PAXRUDRAFT_145947</name>
</gene>
<evidence type="ECO:0000256" key="4">
    <source>
        <dbReference type="RuleBase" id="RU363090"/>
    </source>
</evidence>
<keyword evidence="2 4" id="KW-0808">Transferase</keyword>
<dbReference type="FunCoup" id="A0A0D0E066">
    <property type="interactions" value="298"/>
</dbReference>
<dbReference type="GO" id="GO:0008440">
    <property type="term" value="F:inositol-1,4,5-trisphosphate 3-kinase activity"/>
    <property type="evidence" value="ECO:0007669"/>
    <property type="project" value="TreeGrafter"/>
</dbReference>
<dbReference type="Gene3D" id="3.30.470.160">
    <property type="entry name" value="Inositol polyphosphate kinase"/>
    <property type="match status" value="1"/>
</dbReference>
<protein>
    <recommendedName>
        <fullName evidence="4">Kinase</fullName>
        <ecNumber evidence="4">2.7.-.-</ecNumber>
    </recommendedName>
</protein>
<accession>A0A0D0E066</accession>
<organism evidence="5 6">
    <name type="scientific">Paxillus rubicundulus Ve08.2h10</name>
    <dbReference type="NCBI Taxonomy" id="930991"/>
    <lineage>
        <taxon>Eukaryota</taxon>
        <taxon>Fungi</taxon>
        <taxon>Dikarya</taxon>
        <taxon>Basidiomycota</taxon>
        <taxon>Agaricomycotina</taxon>
        <taxon>Agaricomycetes</taxon>
        <taxon>Agaricomycetidae</taxon>
        <taxon>Boletales</taxon>
        <taxon>Paxilineae</taxon>
        <taxon>Paxillaceae</taxon>
        <taxon>Paxillus</taxon>
    </lineage>
</organism>
<dbReference type="GO" id="GO:0032958">
    <property type="term" value="P:inositol phosphate biosynthetic process"/>
    <property type="evidence" value="ECO:0007669"/>
    <property type="project" value="InterPro"/>
</dbReference>
<evidence type="ECO:0000313" key="5">
    <source>
        <dbReference type="EMBL" id="KIK93044.1"/>
    </source>
</evidence>
<dbReference type="Proteomes" id="UP000054538">
    <property type="component" value="Unassembled WGS sequence"/>
</dbReference>
<sequence>MDSPTSAKPRHPPKRSRTLAPATALSQQVGGHAGVQTTEDESLLLKPALPREITFYQLVRDIADASTGLHLLKEWIPKFFGVLNLEGKLADPGSGDVDLGGIPTIIPTSDSNSGSNGPSQTLVLENLIHGYRKPCILDVKLGTVLYDEDAPEAKKARMIKTAKETTSFQTGVRLTGFQVYSNFSPDPIAHGKAYGKSLKPEQLHEGIEHFFPCCLSASPESNSAAGLPPDTLLPLLTSVHASLTSLRKALEGAHLRMVGGSVLIVYEGDWERAAASLGHPEECRLYTVALIDFAHTQVVSEGPDRGVLKGMDTLLYLVDKRRKDVAELVANREVQSHA</sequence>
<proteinExistence type="inferred from homology"/>
<dbReference type="OrthoDB" id="338650at2759"/>
<dbReference type="EMBL" id="KN825219">
    <property type="protein sequence ID" value="KIK93044.1"/>
    <property type="molecule type" value="Genomic_DNA"/>
</dbReference>
<keyword evidence="3 4" id="KW-0418">Kinase</keyword>
<evidence type="ECO:0000256" key="1">
    <source>
        <dbReference type="ARBA" id="ARBA00007374"/>
    </source>
</evidence>
<dbReference type="GO" id="GO:0005634">
    <property type="term" value="C:nucleus"/>
    <property type="evidence" value="ECO:0007669"/>
    <property type="project" value="TreeGrafter"/>
</dbReference>
<dbReference type="EC" id="2.7.-.-" evidence="4"/>
<keyword evidence="6" id="KW-1185">Reference proteome</keyword>
<evidence type="ECO:0000313" key="6">
    <source>
        <dbReference type="Proteomes" id="UP000054538"/>
    </source>
</evidence>
<dbReference type="HOGENOM" id="CLU_042569_3_1_1"/>
<comment type="similarity">
    <text evidence="1 4">Belongs to the inositol phosphokinase (IPK) family.</text>
</comment>
<dbReference type="AlphaFoldDB" id="A0A0D0E066"/>
<dbReference type="Pfam" id="PF03770">
    <property type="entry name" value="IPK"/>
    <property type="match status" value="1"/>
</dbReference>
<dbReference type="PANTHER" id="PTHR12400">
    <property type="entry name" value="INOSITOL POLYPHOSPHATE KINASE"/>
    <property type="match status" value="1"/>
</dbReference>
<dbReference type="InterPro" id="IPR005522">
    <property type="entry name" value="IPK"/>
</dbReference>
<dbReference type="GO" id="GO:0000824">
    <property type="term" value="F:inositol-1,4,5,6-tetrakisphosphate 3-kinase activity"/>
    <property type="evidence" value="ECO:0007669"/>
    <property type="project" value="TreeGrafter"/>
</dbReference>
<evidence type="ECO:0000256" key="2">
    <source>
        <dbReference type="ARBA" id="ARBA00022679"/>
    </source>
</evidence>
<dbReference type="GO" id="GO:0046854">
    <property type="term" value="P:phosphatidylinositol phosphate biosynthetic process"/>
    <property type="evidence" value="ECO:0007669"/>
    <property type="project" value="TreeGrafter"/>
</dbReference>